<protein>
    <submittedName>
        <fullName evidence="6">DNA-binding transcriptional LysR family regulator</fullName>
    </submittedName>
</protein>
<dbReference type="Pfam" id="PF00126">
    <property type="entry name" value="HTH_1"/>
    <property type="match status" value="1"/>
</dbReference>
<evidence type="ECO:0000259" key="5">
    <source>
        <dbReference type="PROSITE" id="PS50931"/>
    </source>
</evidence>
<evidence type="ECO:0000256" key="1">
    <source>
        <dbReference type="ARBA" id="ARBA00009437"/>
    </source>
</evidence>
<dbReference type="SUPFAM" id="SSF53850">
    <property type="entry name" value="Periplasmic binding protein-like II"/>
    <property type="match status" value="1"/>
</dbReference>
<dbReference type="InterPro" id="IPR000847">
    <property type="entry name" value="LysR_HTH_N"/>
</dbReference>
<proteinExistence type="inferred from homology"/>
<dbReference type="Pfam" id="PF00144">
    <property type="entry name" value="Beta-lactamase"/>
    <property type="match status" value="1"/>
</dbReference>
<evidence type="ECO:0000256" key="2">
    <source>
        <dbReference type="ARBA" id="ARBA00023015"/>
    </source>
</evidence>
<evidence type="ECO:0000256" key="3">
    <source>
        <dbReference type="ARBA" id="ARBA00023125"/>
    </source>
</evidence>
<reference evidence="6 7" key="1">
    <citation type="submission" date="2020-08" db="EMBL/GenBank/DDBJ databases">
        <title>Genomic Encyclopedia of Type Strains, Phase IV (KMG-IV): sequencing the most valuable type-strain genomes for metagenomic binning, comparative biology and taxonomic classification.</title>
        <authorList>
            <person name="Goeker M."/>
        </authorList>
    </citation>
    <scope>NUCLEOTIDE SEQUENCE [LARGE SCALE GENOMIC DNA]</scope>
    <source>
        <strain evidence="6 7">DSM 26736</strain>
    </source>
</reference>
<name>A0A840YS23_9SPHN</name>
<dbReference type="PROSITE" id="PS50931">
    <property type="entry name" value="HTH_LYSR"/>
    <property type="match status" value="1"/>
</dbReference>
<dbReference type="Gene3D" id="3.40.190.10">
    <property type="entry name" value="Periplasmic binding protein-like II"/>
    <property type="match status" value="2"/>
</dbReference>
<dbReference type="GO" id="GO:0003700">
    <property type="term" value="F:DNA-binding transcription factor activity"/>
    <property type="evidence" value="ECO:0007669"/>
    <property type="project" value="InterPro"/>
</dbReference>
<organism evidence="6 7">
    <name type="scientific">Sphingomonas xinjiangensis</name>
    <dbReference type="NCBI Taxonomy" id="643568"/>
    <lineage>
        <taxon>Bacteria</taxon>
        <taxon>Pseudomonadati</taxon>
        <taxon>Pseudomonadota</taxon>
        <taxon>Alphaproteobacteria</taxon>
        <taxon>Sphingomonadales</taxon>
        <taxon>Sphingomonadaceae</taxon>
        <taxon>Sphingomonas</taxon>
    </lineage>
</organism>
<dbReference type="InterPro" id="IPR050389">
    <property type="entry name" value="LysR-type_TF"/>
</dbReference>
<accession>A0A840YS23</accession>
<dbReference type="InterPro" id="IPR001466">
    <property type="entry name" value="Beta-lactam-related"/>
</dbReference>
<dbReference type="Proteomes" id="UP000527143">
    <property type="component" value="Unassembled WGS sequence"/>
</dbReference>
<dbReference type="InterPro" id="IPR005119">
    <property type="entry name" value="LysR_subst-bd"/>
</dbReference>
<dbReference type="Gene3D" id="3.40.710.10">
    <property type="entry name" value="DD-peptidase/beta-lactamase superfamily"/>
    <property type="match status" value="1"/>
</dbReference>
<keyword evidence="4" id="KW-0804">Transcription</keyword>
<evidence type="ECO:0000256" key="4">
    <source>
        <dbReference type="ARBA" id="ARBA00023163"/>
    </source>
</evidence>
<evidence type="ECO:0000313" key="6">
    <source>
        <dbReference type="EMBL" id="MBB5712476.1"/>
    </source>
</evidence>
<dbReference type="SUPFAM" id="SSF56601">
    <property type="entry name" value="beta-lactamase/transpeptidase-like"/>
    <property type="match status" value="1"/>
</dbReference>
<sequence length="494" mass="53712">MTKASGLLGISQPAMSGRLAKLRRLRGDPLFVPNSSGRGVVPTPRAEEIEPAIAGLIDSMLASTGAPTGFDPATTTRTFTIACFETPAAVLAPPLATAFRTRAPRARFSFVLPSVDVGEQLEAGDADLLLSGVEDVPGHLMHRTVWRDHYACARVRGAHPQLDLDVFCEVPHVVVANARDRFSTPIDDRLAALGRSRWVAASVQSYAVAAALAASGEYICTLPRRFLELPKPLPSYGNLEAYGNWGDLAADERWRKITPRHVLTHSTGFANFAYLEPDEKLRFHFDPGTRYAYSGEGIILLQFGLEQGLGLDMGAEIDRLIFRPLGMTRTSLKWRPDFAGNLADGWTVEGKVEPHDERSRIRVAGSMDTSITDLGRFAAALHATRALAEMTRPQLPITSRSQFPTLVPDAPPAERFPNLSAGLGVVTFVGPQGPGFYKGGHNESTGNTFVCVDRARRCVVILANDVRAERAFPAIVEAALGKTGVPFRWEYGRD</sequence>
<dbReference type="InterPro" id="IPR037402">
    <property type="entry name" value="YidZ_PBP2"/>
</dbReference>
<evidence type="ECO:0000313" key="7">
    <source>
        <dbReference type="Proteomes" id="UP000527143"/>
    </source>
</evidence>
<dbReference type="SUPFAM" id="SSF46785">
    <property type="entry name" value="Winged helix' DNA-binding domain"/>
    <property type="match status" value="1"/>
</dbReference>
<dbReference type="InterPro" id="IPR036390">
    <property type="entry name" value="WH_DNA-bd_sf"/>
</dbReference>
<keyword evidence="3 6" id="KW-0238">DNA-binding</keyword>
<dbReference type="InterPro" id="IPR036388">
    <property type="entry name" value="WH-like_DNA-bd_sf"/>
</dbReference>
<dbReference type="CDD" id="cd08417">
    <property type="entry name" value="PBP2_Nitroaromatics_like"/>
    <property type="match status" value="1"/>
</dbReference>
<dbReference type="Pfam" id="PF03466">
    <property type="entry name" value="LysR_substrate"/>
    <property type="match status" value="1"/>
</dbReference>
<dbReference type="PANTHER" id="PTHR30118:SF15">
    <property type="entry name" value="TRANSCRIPTIONAL REGULATORY PROTEIN"/>
    <property type="match status" value="1"/>
</dbReference>
<comment type="similarity">
    <text evidence="1">Belongs to the LysR transcriptional regulatory family.</text>
</comment>
<comment type="caution">
    <text evidence="6">The sequence shown here is derived from an EMBL/GenBank/DDBJ whole genome shotgun (WGS) entry which is preliminary data.</text>
</comment>
<keyword evidence="7" id="KW-1185">Reference proteome</keyword>
<feature type="domain" description="HTH lysR-type" evidence="5">
    <location>
        <begin position="1"/>
        <end position="43"/>
    </location>
</feature>
<dbReference type="InterPro" id="IPR012338">
    <property type="entry name" value="Beta-lactam/transpept-like"/>
</dbReference>
<dbReference type="Gene3D" id="1.10.10.10">
    <property type="entry name" value="Winged helix-like DNA-binding domain superfamily/Winged helix DNA-binding domain"/>
    <property type="match status" value="1"/>
</dbReference>
<dbReference type="PANTHER" id="PTHR30118">
    <property type="entry name" value="HTH-TYPE TRANSCRIPTIONAL REGULATOR LEUO-RELATED"/>
    <property type="match status" value="1"/>
</dbReference>
<keyword evidence="2" id="KW-0805">Transcription regulation</keyword>
<dbReference type="AlphaFoldDB" id="A0A840YS23"/>
<gene>
    <name evidence="6" type="ORF">FHT02_003736</name>
</gene>
<dbReference type="EMBL" id="JACIJF010000018">
    <property type="protein sequence ID" value="MBB5712476.1"/>
    <property type="molecule type" value="Genomic_DNA"/>
</dbReference>
<dbReference type="GO" id="GO:0003677">
    <property type="term" value="F:DNA binding"/>
    <property type="evidence" value="ECO:0007669"/>
    <property type="project" value="UniProtKB-KW"/>
</dbReference>